<name>A0AAW0BP08_9AGAR</name>
<evidence type="ECO:0000256" key="2">
    <source>
        <dbReference type="SAM" id="Phobius"/>
    </source>
</evidence>
<keyword evidence="2" id="KW-1133">Transmembrane helix</keyword>
<dbReference type="Proteomes" id="UP001362999">
    <property type="component" value="Unassembled WGS sequence"/>
</dbReference>
<proteinExistence type="predicted"/>
<evidence type="ECO:0000313" key="4">
    <source>
        <dbReference type="Proteomes" id="UP001362999"/>
    </source>
</evidence>
<organism evidence="3 4">
    <name type="scientific">Favolaschia claudopus</name>
    <dbReference type="NCBI Taxonomy" id="2862362"/>
    <lineage>
        <taxon>Eukaryota</taxon>
        <taxon>Fungi</taxon>
        <taxon>Dikarya</taxon>
        <taxon>Basidiomycota</taxon>
        <taxon>Agaricomycotina</taxon>
        <taxon>Agaricomycetes</taxon>
        <taxon>Agaricomycetidae</taxon>
        <taxon>Agaricales</taxon>
        <taxon>Marasmiineae</taxon>
        <taxon>Mycenaceae</taxon>
        <taxon>Favolaschia</taxon>
    </lineage>
</organism>
<feature type="compositionally biased region" description="Basic and acidic residues" evidence="1">
    <location>
        <begin position="320"/>
        <end position="332"/>
    </location>
</feature>
<feature type="transmembrane region" description="Helical" evidence="2">
    <location>
        <begin position="252"/>
        <end position="273"/>
    </location>
</feature>
<accession>A0AAW0BP08</accession>
<keyword evidence="2" id="KW-0812">Transmembrane</keyword>
<evidence type="ECO:0000313" key="3">
    <source>
        <dbReference type="EMBL" id="KAK7027085.1"/>
    </source>
</evidence>
<feature type="transmembrane region" description="Helical" evidence="2">
    <location>
        <begin position="181"/>
        <end position="206"/>
    </location>
</feature>
<keyword evidence="2" id="KW-0472">Membrane</keyword>
<dbReference type="AlphaFoldDB" id="A0AAW0BP08"/>
<sequence>MDMRTLINTTTALQIGHPTMHDITIDRASLIALIVETLNIGISTTLSAATAQLLLQKAPSALNRHLLATLGLIWTLCIAHWIIDIVRASQGFIDAPEGAIAYYELVSNPLEAAKDGVYITVTLVADHFMIYRLFVVWNRNWVIIVLPTLLWLGGAVSGYTVTHLLLLAGEGNLFVSTLAPWALSFFSMSLALNVLCTILIAGRILWTHMRVRTMRSGKNYAATALTVFLESAALYSLSLTVLLVLYDLGLNTQYIILDWTASLIGIAFSLIIYRLATTSSNLTSTSGVSSRPAGPNSSYPLTSVNVSRIVEVTQNSDKVYDPERSMDNKPAHGESWVAM</sequence>
<feature type="region of interest" description="Disordered" evidence="1">
    <location>
        <begin position="320"/>
        <end position="339"/>
    </location>
</feature>
<feature type="transmembrane region" description="Helical" evidence="2">
    <location>
        <begin position="30"/>
        <end position="54"/>
    </location>
</feature>
<protein>
    <submittedName>
        <fullName evidence="3">Uncharacterized protein</fullName>
    </submittedName>
</protein>
<feature type="transmembrane region" description="Helical" evidence="2">
    <location>
        <begin position="141"/>
        <end position="161"/>
    </location>
</feature>
<comment type="caution">
    <text evidence="3">The sequence shown here is derived from an EMBL/GenBank/DDBJ whole genome shotgun (WGS) entry which is preliminary data.</text>
</comment>
<gene>
    <name evidence="3" type="ORF">R3P38DRAFT_3268082</name>
</gene>
<evidence type="ECO:0000256" key="1">
    <source>
        <dbReference type="SAM" id="MobiDB-lite"/>
    </source>
</evidence>
<dbReference type="EMBL" id="JAWWNJ010000030">
    <property type="protein sequence ID" value="KAK7027085.1"/>
    <property type="molecule type" value="Genomic_DNA"/>
</dbReference>
<keyword evidence="4" id="KW-1185">Reference proteome</keyword>
<reference evidence="3 4" key="1">
    <citation type="journal article" date="2024" name="J Genomics">
        <title>Draft genome sequencing and assembly of Favolaschia claudopus CIRM-BRFM 2984 isolated from oak limbs.</title>
        <authorList>
            <person name="Navarro D."/>
            <person name="Drula E."/>
            <person name="Chaduli D."/>
            <person name="Cazenave R."/>
            <person name="Ahrendt S."/>
            <person name="Wang J."/>
            <person name="Lipzen A."/>
            <person name="Daum C."/>
            <person name="Barry K."/>
            <person name="Grigoriev I.V."/>
            <person name="Favel A."/>
            <person name="Rosso M.N."/>
            <person name="Martin F."/>
        </authorList>
    </citation>
    <scope>NUCLEOTIDE SEQUENCE [LARGE SCALE GENOMIC DNA]</scope>
    <source>
        <strain evidence="3 4">CIRM-BRFM 2984</strain>
    </source>
</reference>
<feature type="transmembrane region" description="Helical" evidence="2">
    <location>
        <begin position="227"/>
        <end position="246"/>
    </location>
</feature>
<feature type="transmembrane region" description="Helical" evidence="2">
    <location>
        <begin position="66"/>
        <end position="83"/>
    </location>
</feature>